<name>A0AAF1ANQ0_DAUCS</name>
<keyword evidence="3 9" id="KW-0217">Developmental protein</keyword>
<dbReference type="PANTHER" id="PTHR33285">
    <property type="entry name" value="PHYTOSULFOKINES 3"/>
    <property type="match status" value="1"/>
</dbReference>
<sequence length="79" mass="9241">MFKYMIFFVLLIILTQATARNFPTFNDVTPMKTYREDEEVAKVSINANCSGPEEEDCLIKRSLATHIDYIYTQRNNNNK</sequence>
<comment type="similarity">
    <text evidence="2 9">Belongs to the phytosulfokine family.</text>
</comment>
<organism evidence="10 11">
    <name type="scientific">Daucus carota subsp. sativus</name>
    <name type="common">Carrot</name>
    <dbReference type="NCBI Taxonomy" id="79200"/>
    <lineage>
        <taxon>Eukaryota</taxon>
        <taxon>Viridiplantae</taxon>
        <taxon>Streptophyta</taxon>
        <taxon>Embryophyta</taxon>
        <taxon>Tracheophyta</taxon>
        <taxon>Spermatophyta</taxon>
        <taxon>Magnoliopsida</taxon>
        <taxon>eudicotyledons</taxon>
        <taxon>Gunneridae</taxon>
        <taxon>Pentapetalae</taxon>
        <taxon>asterids</taxon>
        <taxon>campanulids</taxon>
        <taxon>Apiales</taxon>
        <taxon>Apiaceae</taxon>
        <taxon>Apioideae</taxon>
        <taxon>Scandiceae</taxon>
        <taxon>Daucinae</taxon>
        <taxon>Daucus</taxon>
        <taxon>Daucus sect. Daucus</taxon>
    </lineage>
</organism>
<accession>A0AAF1ANQ0</accession>
<feature type="chain" id="PRO_5041772323" description="Phytosulfokine" evidence="9">
    <location>
        <begin position="20"/>
        <end position="79"/>
    </location>
</feature>
<feature type="signal peptide" evidence="9">
    <location>
        <begin position="1"/>
        <end position="19"/>
    </location>
</feature>
<comment type="subcellular location">
    <subcellularLocation>
        <location evidence="1 9">Secreted</location>
    </subcellularLocation>
</comment>
<comment type="PTM">
    <text evidence="9">PSK-alpha is produced by endopeptidase digestion. PSK-beta is produced from PSK-alpha by exopeptidase digestion.</text>
</comment>
<dbReference type="GO" id="GO:0008083">
    <property type="term" value="F:growth factor activity"/>
    <property type="evidence" value="ECO:0007669"/>
    <property type="project" value="UniProtKB-UniRule"/>
</dbReference>
<dbReference type="Proteomes" id="UP000077755">
    <property type="component" value="Chromosome 2"/>
</dbReference>
<evidence type="ECO:0000256" key="3">
    <source>
        <dbReference type="ARBA" id="ARBA00022473"/>
    </source>
</evidence>
<evidence type="ECO:0000313" key="11">
    <source>
        <dbReference type="Proteomes" id="UP000077755"/>
    </source>
</evidence>
<dbReference type="InterPro" id="IPR009438">
    <property type="entry name" value="Phytosulfokine"/>
</dbReference>
<comment type="function">
    <text evidence="9">Promotes plant cell differentiation, organogenesis and somatic embryogenesis as well as cell proliferation.</text>
</comment>
<keyword evidence="5 9" id="KW-0765">Sulfation</keyword>
<dbReference type="GO" id="GO:0030154">
    <property type="term" value="P:cell differentiation"/>
    <property type="evidence" value="ECO:0007669"/>
    <property type="project" value="UniProtKB-UniRule"/>
</dbReference>
<evidence type="ECO:0000256" key="1">
    <source>
        <dbReference type="ARBA" id="ARBA00004613"/>
    </source>
</evidence>
<dbReference type="GO" id="GO:0008283">
    <property type="term" value="P:cell population proliferation"/>
    <property type="evidence" value="ECO:0007669"/>
    <property type="project" value="UniProtKB-UniRule"/>
</dbReference>
<protein>
    <recommendedName>
        <fullName evidence="9">Phytosulfokine</fullName>
    </recommendedName>
    <component>
        <recommendedName>
            <fullName evidence="9">Phytosulfokine-alpha</fullName>
            <shortName evidence="9">PSK-alpha</shortName>
            <shortName evidence="9">Phytosulfokine-a</shortName>
        </recommendedName>
    </component>
    <component>
        <recommendedName>
            <fullName evidence="9">Phytosulfokine-beta</fullName>
            <shortName evidence="9">PSK-beta</shortName>
            <shortName evidence="9">Phytosulfokine-b</shortName>
        </recommendedName>
    </component>
</protein>
<reference evidence="10" key="2">
    <citation type="submission" date="2022-03" db="EMBL/GenBank/DDBJ databases">
        <title>Draft title - Genomic analysis of global carrot germplasm unveils the trajectory of domestication and the origin of high carotenoid orange carrot.</title>
        <authorList>
            <person name="Iorizzo M."/>
            <person name="Ellison S."/>
            <person name="Senalik D."/>
            <person name="Macko-Podgorni A."/>
            <person name="Grzebelus D."/>
            <person name="Bostan H."/>
            <person name="Rolling W."/>
            <person name="Curaba J."/>
            <person name="Simon P."/>
        </authorList>
    </citation>
    <scope>NUCLEOTIDE SEQUENCE</scope>
    <source>
        <tissue evidence="10">Leaf</tissue>
    </source>
</reference>
<evidence type="ECO:0000256" key="7">
    <source>
        <dbReference type="ARBA" id="ARBA00022782"/>
    </source>
</evidence>
<keyword evidence="11" id="KW-1185">Reference proteome</keyword>
<evidence type="ECO:0000256" key="4">
    <source>
        <dbReference type="ARBA" id="ARBA00022525"/>
    </source>
</evidence>
<dbReference type="EMBL" id="CP093344">
    <property type="protein sequence ID" value="WOG89473.1"/>
    <property type="molecule type" value="Genomic_DNA"/>
</dbReference>
<keyword evidence="6 9" id="KW-0732">Signal</keyword>
<reference evidence="10" key="1">
    <citation type="journal article" date="2016" name="Nat. Genet.">
        <title>A high-quality carrot genome assembly provides new insights into carotenoid accumulation and asterid genome evolution.</title>
        <authorList>
            <person name="Iorizzo M."/>
            <person name="Ellison S."/>
            <person name="Senalik D."/>
            <person name="Zeng P."/>
            <person name="Satapoomin P."/>
            <person name="Huang J."/>
            <person name="Bowman M."/>
            <person name="Iovene M."/>
            <person name="Sanseverino W."/>
            <person name="Cavagnaro P."/>
            <person name="Yildiz M."/>
            <person name="Macko-Podgorni A."/>
            <person name="Moranska E."/>
            <person name="Grzebelus E."/>
            <person name="Grzebelus D."/>
            <person name="Ashrafi H."/>
            <person name="Zheng Z."/>
            <person name="Cheng S."/>
            <person name="Spooner D."/>
            <person name="Van Deynze A."/>
            <person name="Simon P."/>
        </authorList>
    </citation>
    <scope>NUCLEOTIDE SEQUENCE</scope>
    <source>
        <tissue evidence="10">Leaf</tissue>
    </source>
</reference>
<gene>
    <name evidence="10" type="ORF">DCAR_0208711</name>
</gene>
<evidence type="ECO:0000256" key="8">
    <source>
        <dbReference type="ARBA" id="ARBA00023030"/>
    </source>
</evidence>
<evidence type="ECO:0000256" key="9">
    <source>
        <dbReference type="RuleBase" id="RU368031"/>
    </source>
</evidence>
<keyword evidence="8 9" id="KW-0339">Growth factor</keyword>
<keyword evidence="7 9" id="KW-0221">Differentiation</keyword>
<evidence type="ECO:0000256" key="2">
    <source>
        <dbReference type="ARBA" id="ARBA00010781"/>
    </source>
</evidence>
<dbReference type="PANTHER" id="PTHR33285:SF55">
    <property type="entry name" value="PHYTOSULFOKINES 3"/>
    <property type="match status" value="1"/>
</dbReference>
<evidence type="ECO:0000313" key="10">
    <source>
        <dbReference type="EMBL" id="WOG89473.1"/>
    </source>
</evidence>
<evidence type="ECO:0000256" key="6">
    <source>
        <dbReference type="ARBA" id="ARBA00022729"/>
    </source>
</evidence>
<evidence type="ECO:0000256" key="5">
    <source>
        <dbReference type="ARBA" id="ARBA00022641"/>
    </source>
</evidence>
<dbReference type="AlphaFoldDB" id="A0AAF1ANQ0"/>
<comment type="PTM">
    <text evidence="9">Sulfation is important for activity and for the binding to a putative membrane receptor.</text>
</comment>
<dbReference type="Pfam" id="PF06404">
    <property type="entry name" value="PSK"/>
    <property type="match status" value="1"/>
</dbReference>
<dbReference type="GO" id="GO:0005576">
    <property type="term" value="C:extracellular region"/>
    <property type="evidence" value="ECO:0007669"/>
    <property type="project" value="UniProtKB-SubCell"/>
</dbReference>
<keyword evidence="4 9" id="KW-0964">Secreted</keyword>
<proteinExistence type="inferred from homology"/>